<proteinExistence type="predicted"/>
<evidence type="ECO:0000313" key="3">
    <source>
        <dbReference type="EMBL" id="RZS33921.1"/>
    </source>
</evidence>
<evidence type="ECO:0000313" key="4">
    <source>
        <dbReference type="Proteomes" id="UP000294257"/>
    </source>
</evidence>
<dbReference type="Proteomes" id="UP000294257">
    <property type="component" value="Unassembled WGS sequence"/>
</dbReference>
<keyword evidence="4" id="KW-1185">Reference proteome</keyword>
<dbReference type="GO" id="GO:0005737">
    <property type="term" value="C:cytoplasm"/>
    <property type="evidence" value="ECO:0007669"/>
    <property type="project" value="TreeGrafter"/>
</dbReference>
<accession>A0A4Q7KGE1</accession>
<gene>
    <name evidence="3" type="ORF">EV193_11071</name>
</gene>
<name>A0A4Q7KGE1_9PSEU</name>
<sequence>MQSVEYIVVGGGVVGTATAWNLASRGAEVTLLEAREFASGASGGPGRRGVRAGGRDLRELPLARRAQEIWPELETRLGASTHYRRNGMLSLYDVEIAGVLGWESLPARAQAQRAAGVACDIVDRERLDEMQPGIADDVRYALYTPNDGTADHPATTRAFAKAAVESGATVREHTGVARVVPGIDDSVVVHLTTDDRLRATRGVIIAANRSTPRLLSDSVGFSLPMWEKATQIAFVTAPPGFSLNHQISHTRRRLSVKTTDEGSVMLSGGRPGGWDPVTGVGTTAPDVLRATLADLAATLPELAGAEVLAVDNSRADTSTVDLIPVIDTVPGLNSVFIGTGWSGHGFALAPAVAEALTTWALTGERPESLRPFTLDRFRVACPT</sequence>
<feature type="domain" description="FAD dependent oxidoreductase" evidence="2">
    <location>
        <begin position="6"/>
        <end position="358"/>
    </location>
</feature>
<protein>
    <submittedName>
        <fullName evidence="3">Sarcosine oxidase subunit beta</fullName>
    </submittedName>
</protein>
<dbReference type="PANTHER" id="PTHR13847">
    <property type="entry name" value="SARCOSINE DEHYDROGENASE-RELATED"/>
    <property type="match status" value="1"/>
</dbReference>
<dbReference type="Gene3D" id="3.30.9.10">
    <property type="entry name" value="D-Amino Acid Oxidase, subunit A, domain 2"/>
    <property type="match status" value="1"/>
</dbReference>
<dbReference type="Gene3D" id="3.50.50.60">
    <property type="entry name" value="FAD/NAD(P)-binding domain"/>
    <property type="match status" value="1"/>
</dbReference>
<evidence type="ECO:0000259" key="2">
    <source>
        <dbReference type="Pfam" id="PF01266"/>
    </source>
</evidence>
<dbReference type="SUPFAM" id="SSF51905">
    <property type="entry name" value="FAD/NAD(P)-binding domain"/>
    <property type="match status" value="1"/>
</dbReference>
<dbReference type="RefSeq" id="WP_165401501.1">
    <property type="nucleotide sequence ID" value="NZ_SGWQ01000010.1"/>
</dbReference>
<dbReference type="InterPro" id="IPR036188">
    <property type="entry name" value="FAD/NAD-bd_sf"/>
</dbReference>
<dbReference type="AlphaFoldDB" id="A0A4Q7KGE1"/>
<organism evidence="3 4">
    <name type="scientific">Herbihabitans rhizosphaerae</name>
    <dbReference type="NCBI Taxonomy" id="1872711"/>
    <lineage>
        <taxon>Bacteria</taxon>
        <taxon>Bacillati</taxon>
        <taxon>Actinomycetota</taxon>
        <taxon>Actinomycetes</taxon>
        <taxon>Pseudonocardiales</taxon>
        <taxon>Pseudonocardiaceae</taxon>
        <taxon>Herbihabitans</taxon>
    </lineage>
</organism>
<dbReference type="Pfam" id="PF01266">
    <property type="entry name" value="DAO"/>
    <property type="match status" value="1"/>
</dbReference>
<comment type="caution">
    <text evidence="3">The sequence shown here is derived from an EMBL/GenBank/DDBJ whole genome shotgun (WGS) entry which is preliminary data.</text>
</comment>
<evidence type="ECO:0000256" key="1">
    <source>
        <dbReference type="SAM" id="MobiDB-lite"/>
    </source>
</evidence>
<dbReference type="InterPro" id="IPR006076">
    <property type="entry name" value="FAD-dep_OxRdtase"/>
</dbReference>
<dbReference type="EMBL" id="SGWQ01000010">
    <property type="protein sequence ID" value="RZS33921.1"/>
    <property type="molecule type" value="Genomic_DNA"/>
</dbReference>
<feature type="region of interest" description="Disordered" evidence="1">
    <location>
        <begin position="258"/>
        <end position="277"/>
    </location>
</feature>
<reference evidence="3 4" key="1">
    <citation type="submission" date="2019-02" db="EMBL/GenBank/DDBJ databases">
        <title>Genomic Encyclopedia of Type Strains, Phase IV (KMG-IV): sequencing the most valuable type-strain genomes for metagenomic binning, comparative biology and taxonomic classification.</title>
        <authorList>
            <person name="Goeker M."/>
        </authorList>
    </citation>
    <scope>NUCLEOTIDE SEQUENCE [LARGE SCALE GENOMIC DNA]</scope>
    <source>
        <strain evidence="3 4">DSM 101727</strain>
    </source>
</reference>